<feature type="binding site" evidence="11 15">
    <location>
        <position position="415"/>
    </location>
    <ligand>
        <name>substrate</name>
    </ligand>
</feature>
<dbReference type="FunFam" id="3.40.50.1980:FF:000001">
    <property type="entry name" value="Histidinol dehydrogenase"/>
    <property type="match status" value="1"/>
</dbReference>
<evidence type="ECO:0000256" key="1">
    <source>
        <dbReference type="ARBA" id="ARBA00004940"/>
    </source>
</evidence>
<evidence type="ECO:0000256" key="8">
    <source>
        <dbReference type="ARBA" id="ARBA00023027"/>
    </source>
</evidence>
<evidence type="ECO:0000313" key="19">
    <source>
        <dbReference type="Proteomes" id="UP000323300"/>
    </source>
</evidence>
<keyword evidence="19" id="KW-1185">Reference proteome</keyword>
<dbReference type="Pfam" id="PF00815">
    <property type="entry name" value="Histidinol_dh"/>
    <property type="match status" value="1"/>
</dbReference>
<dbReference type="GO" id="GO:0008270">
    <property type="term" value="F:zinc ion binding"/>
    <property type="evidence" value="ECO:0007669"/>
    <property type="project" value="UniProtKB-UniRule"/>
</dbReference>
<dbReference type="OrthoDB" id="9805269at2"/>
<evidence type="ECO:0000256" key="10">
    <source>
        <dbReference type="ARBA" id="ARBA00049489"/>
    </source>
</evidence>
<reference evidence="18 19" key="1">
    <citation type="submission" date="2016-10" db="EMBL/GenBank/DDBJ databases">
        <authorList>
            <person name="Varghese N."/>
            <person name="Submissions S."/>
        </authorList>
    </citation>
    <scope>NUCLEOTIDE SEQUENCE [LARGE SCALE GENOMIC DNA]</scope>
    <source>
        <strain evidence="18 19">DSM 21822</strain>
    </source>
</reference>
<feature type="binding site" evidence="11 15">
    <location>
        <position position="259"/>
    </location>
    <ligand>
        <name>substrate</name>
    </ligand>
</feature>
<dbReference type="GO" id="GO:0005829">
    <property type="term" value="C:cytosol"/>
    <property type="evidence" value="ECO:0007669"/>
    <property type="project" value="TreeGrafter"/>
</dbReference>
<evidence type="ECO:0000256" key="4">
    <source>
        <dbReference type="ARBA" id="ARBA00022605"/>
    </source>
</evidence>
<accession>A0A1I4CHH3</accession>
<dbReference type="InterPro" id="IPR016161">
    <property type="entry name" value="Ald_DH/histidinol_DH"/>
</dbReference>
<comment type="pathway">
    <text evidence="1 11">Amino-acid biosynthesis; L-histidine biosynthesis; L-histidine from 5-phospho-alpha-D-ribose 1-diphosphate: step 9/9.</text>
</comment>
<feature type="binding site" evidence="11 15">
    <location>
        <position position="420"/>
    </location>
    <ligand>
        <name>substrate</name>
    </ligand>
</feature>
<evidence type="ECO:0000256" key="11">
    <source>
        <dbReference type="HAMAP-Rule" id="MF_01024"/>
    </source>
</evidence>
<dbReference type="EMBL" id="FOSL01000013">
    <property type="protein sequence ID" value="SFK80040.1"/>
    <property type="molecule type" value="Genomic_DNA"/>
</dbReference>
<feature type="binding site" evidence="11 16">
    <location>
        <position position="361"/>
    </location>
    <ligand>
        <name>Zn(2+)</name>
        <dbReference type="ChEBI" id="CHEBI:29105"/>
    </ligand>
</feature>
<keyword evidence="9 11" id="KW-0368">Histidine biosynthesis</keyword>
<dbReference type="PANTHER" id="PTHR21256:SF2">
    <property type="entry name" value="HISTIDINE BIOSYNTHESIS TRIFUNCTIONAL PROTEIN"/>
    <property type="match status" value="1"/>
</dbReference>
<dbReference type="UniPathway" id="UPA00031">
    <property type="reaction ID" value="UER00014"/>
</dbReference>
<evidence type="ECO:0000256" key="16">
    <source>
        <dbReference type="PIRSR" id="PIRSR000099-4"/>
    </source>
</evidence>
<evidence type="ECO:0000256" key="15">
    <source>
        <dbReference type="PIRSR" id="PIRSR000099-3"/>
    </source>
</evidence>
<sequence>MAIFLRQSDPDFERQFQEFLGTKREASPEVDATVRQIIADVRQRGDAALKELTLKFDRADLDRIGMAVTPAEIAAAYEGADQETVAALRFARDRIHAHHARQMPKDDRYVDPIGVELGSRWTAVEAVGLYVPGGLASYPSSVLMNAVPAKVAGVERMVMVVPPTGGGIDPLVLIAADIAGITEIYRVGGAQAIAALAYGTETIRPVSKIVGPGNAYVAAAKRQVFGAVGIDMIAGPSEVLVVADNGNDPEWLAADLLAQAEHGMGAQSILISDDADFARLVEAAVERQLKSLPKGELAAESWRDFGALIVVDSLDDALPLVDRIAAEHVELAFDDAEAFFGRMRNAGAVFIGRHTPEVIGDYVGGSNHVLPTARSARFSSGLSVLDFVKRTSVLKLGPEQLRQLAPAAIALAKAEGLEAHGRSVAIRLNM</sequence>
<feature type="binding site" evidence="11 15">
    <location>
        <position position="328"/>
    </location>
    <ligand>
        <name>substrate</name>
    </ligand>
</feature>
<evidence type="ECO:0000256" key="3">
    <source>
        <dbReference type="ARBA" id="ARBA00012965"/>
    </source>
</evidence>
<dbReference type="InterPro" id="IPR012131">
    <property type="entry name" value="Hstdl_DH"/>
</dbReference>
<evidence type="ECO:0000256" key="6">
    <source>
        <dbReference type="ARBA" id="ARBA00022833"/>
    </source>
</evidence>
<feature type="binding site" evidence="11 14">
    <location>
        <position position="214"/>
    </location>
    <ligand>
        <name>NAD(+)</name>
        <dbReference type="ChEBI" id="CHEBI:57540"/>
    </ligand>
</feature>
<dbReference type="GO" id="GO:0051287">
    <property type="term" value="F:NAD binding"/>
    <property type="evidence" value="ECO:0007669"/>
    <property type="project" value="InterPro"/>
</dbReference>
<proteinExistence type="inferred from homology"/>
<dbReference type="NCBIfam" id="TIGR00069">
    <property type="entry name" value="hisD"/>
    <property type="match status" value="1"/>
</dbReference>
<dbReference type="PRINTS" id="PR00083">
    <property type="entry name" value="HOLDHDRGNASE"/>
</dbReference>
<evidence type="ECO:0000256" key="14">
    <source>
        <dbReference type="PIRSR" id="PIRSR000099-2"/>
    </source>
</evidence>
<feature type="binding site" evidence="11 14">
    <location>
        <position position="130"/>
    </location>
    <ligand>
        <name>NAD(+)</name>
        <dbReference type="ChEBI" id="CHEBI:57540"/>
    </ligand>
</feature>
<dbReference type="InterPro" id="IPR001692">
    <property type="entry name" value="Histidinol_DH_CS"/>
</dbReference>
<feature type="binding site" evidence="11 15">
    <location>
        <position position="361"/>
    </location>
    <ligand>
        <name>substrate</name>
    </ligand>
</feature>
<dbReference type="InterPro" id="IPR022695">
    <property type="entry name" value="Histidinol_DH_monofunct"/>
</dbReference>
<dbReference type="Gene3D" id="3.40.50.1980">
    <property type="entry name" value="Nitrogenase molybdenum iron protein domain"/>
    <property type="match status" value="2"/>
</dbReference>
<keyword evidence="7 11" id="KW-0560">Oxidoreductase</keyword>
<comment type="similarity">
    <text evidence="2 11 12 17">Belongs to the histidinol dehydrogenase family.</text>
</comment>
<keyword evidence="8 11" id="KW-0520">NAD</keyword>
<feature type="binding site" evidence="11 15">
    <location>
        <position position="237"/>
    </location>
    <ligand>
        <name>substrate</name>
    </ligand>
</feature>
<gene>
    <name evidence="11" type="primary">hisD</name>
    <name evidence="18" type="ORF">SAMN04488498_11324</name>
</gene>
<feature type="binding site" evidence="11 16">
    <location>
        <position position="262"/>
    </location>
    <ligand>
        <name>Zn(2+)</name>
        <dbReference type="ChEBI" id="CHEBI:29105"/>
    </ligand>
</feature>
<feature type="active site" description="Proton acceptor" evidence="11 13">
    <location>
        <position position="328"/>
    </location>
</feature>
<evidence type="ECO:0000313" key="18">
    <source>
        <dbReference type="EMBL" id="SFK80040.1"/>
    </source>
</evidence>
<dbReference type="GO" id="GO:0000105">
    <property type="term" value="P:L-histidine biosynthetic process"/>
    <property type="evidence" value="ECO:0007669"/>
    <property type="project" value="UniProtKB-UniRule"/>
</dbReference>
<feature type="active site" description="Proton acceptor" evidence="11 13">
    <location>
        <position position="327"/>
    </location>
</feature>
<keyword evidence="4 11" id="KW-0028">Amino-acid biosynthesis</keyword>
<dbReference type="Gene3D" id="1.20.5.1300">
    <property type="match status" value="1"/>
</dbReference>
<dbReference type="PANTHER" id="PTHR21256">
    <property type="entry name" value="HISTIDINOL DEHYDROGENASE HDH"/>
    <property type="match status" value="1"/>
</dbReference>
<feature type="binding site" evidence="11 14">
    <location>
        <position position="191"/>
    </location>
    <ligand>
        <name>NAD(+)</name>
        <dbReference type="ChEBI" id="CHEBI:57540"/>
    </ligand>
</feature>
<feature type="binding site" evidence="11 16">
    <location>
        <position position="420"/>
    </location>
    <ligand>
        <name>Zn(2+)</name>
        <dbReference type="ChEBI" id="CHEBI:29105"/>
    </ligand>
</feature>
<organism evidence="18 19">
    <name type="scientific">Neomesorhizobium albiziae</name>
    <dbReference type="NCBI Taxonomy" id="335020"/>
    <lineage>
        <taxon>Bacteria</taxon>
        <taxon>Pseudomonadati</taxon>
        <taxon>Pseudomonadota</taxon>
        <taxon>Alphaproteobacteria</taxon>
        <taxon>Hyphomicrobiales</taxon>
        <taxon>Phyllobacteriaceae</taxon>
        <taxon>Neomesorhizobium</taxon>
    </lineage>
</organism>
<dbReference type="Proteomes" id="UP000323300">
    <property type="component" value="Unassembled WGS sequence"/>
</dbReference>
<dbReference type="HAMAP" id="MF_01024">
    <property type="entry name" value="HisD"/>
    <property type="match status" value="1"/>
</dbReference>
<comment type="catalytic activity">
    <reaction evidence="10 11">
        <text>L-histidinol + 2 NAD(+) + H2O = L-histidine + 2 NADH + 3 H(+)</text>
        <dbReference type="Rhea" id="RHEA:20641"/>
        <dbReference type="ChEBI" id="CHEBI:15377"/>
        <dbReference type="ChEBI" id="CHEBI:15378"/>
        <dbReference type="ChEBI" id="CHEBI:57540"/>
        <dbReference type="ChEBI" id="CHEBI:57595"/>
        <dbReference type="ChEBI" id="CHEBI:57699"/>
        <dbReference type="ChEBI" id="CHEBI:57945"/>
        <dbReference type="EC" id="1.1.1.23"/>
    </reaction>
</comment>
<evidence type="ECO:0000256" key="17">
    <source>
        <dbReference type="RuleBase" id="RU004175"/>
    </source>
</evidence>
<feature type="binding site" evidence="11 15">
    <location>
        <position position="262"/>
    </location>
    <ligand>
        <name>substrate</name>
    </ligand>
</feature>
<name>A0A1I4CHH3_9HYPH</name>
<feature type="binding site" evidence="11 16">
    <location>
        <position position="259"/>
    </location>
    <ligand>
        <name>Zn(2+)</name>
        <dbReference type="ChEBI" id="CHEBI:29105"/>
    </ligand>
</feature>
<evidence type="ECO:0000256" key="13">
    <source>
        <dbReference type="PIRSR" id="PIRSR000099-1"/>
    </source>
</evidence>
<dbReference type="PROSITE" id="PS00611">
    <property type="entry name" value="HISOL_DEHYDROGENASE"/>
    <property type="match status" value="1"/>
</dbReference>
<dbReference type="AlphaFoldDB" id="A0A1I4CHH3"/>
<dbReference type="SUPFAM" id="SSF53720">
    <property type="entry name" value="ALDH-like"/>
    <property type="match status" value="1"/>
</dbReference>
<dbReference type="GO" id="GO:0004399">
    <property type="term" value="F:histidinol dehydrogenase activity"/>
    <property type="evidence" value="ECO:0007669"/>
    <property type="project" value="UniProtKB-UniRule"/>
</dbReference>
<dbReference type="FunFam" id="1.20.5.1300:FF:000002">
    <property type="entry name" value="Histidinol dehydrogenase, chloroplastic"/>
    <property type="match status" value="1"/>
</dbReference>
<evidence type="ECO:0000256" key="7">
    <source>
        <dbReference type="ARBA" id="ARBA00023002"/>
    </source>
</evidence>
<dbReference type="FunFam" id="3.40.50.1980:FF:000026">
    <property type="entry name" value="Histidinol dehydrogenase"/>
    <property type="match status" value="1"/>
</dbReference>
<dbReference type="EC" id="1.1.1.23" evidence="3 11"/>
<dbReference type="CDD" id="cd06572">
    <property type="entry name" value="Histidinol_dh"/>
    <property type="match status" value="1"/>
</dbReference>
<keyword evidence="6 11" id="KW-0862">Zinc</keyword>
<comment type="cofactor">
    <cofactor evidence="11 16">
        <name>Zn(2+)</name>
        <dbReference type="ChEBI" id="CHEBI:29105"/>
    </cofactor>
    <text evidence="11 16">Binds 1 zinc ion per subunit.</text>
</comment>
<evidence type="ECO:0000256" key="9">
    <source>
        <dbReference type="ARBA" id="ARBA00023102"/>
    </source>
</evidence>
<evidence type="ECO:0000256" key="2">
    <source>
        <dbReference type="ARBA" id="ARBA00010178"/>
    </source>
</evidence>
<comment type="function">
    <text evidence="11">Catalyzes the sequential NAD-dependent oxidations of L-histidinol to L-histidinaldehyde and then to L-histidine.</text>
</comment>
<evidence type="ECO:0000256" key="5">
    <source>
        <dbReference type="ARBA" id="ARBA00022723"/>
    </source>
</evidence>
<evidence type="ECO:0000256" key="12">
    <source>
        <dbReference type="PIRNR" id="PIRNR000099"/>
    </source>
</evidence>
<dbReference type="PIRSF" id="PIRSF000099">
    <property type="entry name" value="Histidinol_dh"/>
    <property type="match status" value="1"/>
</dbReference>
<protein>
    <recommendedName>
        <fullName evidence="3 11">Histidinol dehydrogenase</fullName>
        <shortName evidence="11">HDH</shortName>
        <ecNumber evidence="3 11">1.1.1.23</ecNumber>
    </recommendedName>
</protein>
<dbReference type="RefSeq" id="WP_149761974.1">
    <property type="nucleotide sequence ID" value="NZ_BSPE01000003.1"/>
</dbReference>
<keyword evidence="5 11" id="KW-0479">Metal-binding</keyword>